<dbReference type="SUPFAM" id="SSF111369">
    <property type="entry name" value="HlyD-like secretion proteins"/>
    <property type="match status" value="1"/>
</dbReference>
<dbReference type="Pfam" id="PF25954">
    <property type="entry name" value="Beta-barrel_RND_2"/>
    <property type="match status" value="1"/>
</dbReference>
<dbReference type="EMBL" id="JAHVHU010000007">
    <property type="protein sequence ID" value="MBY5958040.1"/>
    <property type="molecule type" value="Genomic_DNA"/>
</dbReference>
<accession>A0A953HTB4</accession>
<name>A0A953HTB4_9BACT</name>
<dbReference type="Gene3D" id="2.40.30.170">
    <property type="match status" value="1"/>
</dbReference>
<comment type="similarity">
    <text evidence="1">Belongs to the membrane fusion protein (MFP) (TC 8.A.1) family.</text>
</comment>
<dbReference type="PANTHER" id="PTHR30097">
    <property type="entry name" value="CATION EFFLUX SYSTEM PROTEIN CUSB"/>
    <property type="match status" value="1"/>
</dbReference>
<dbReference type="GO" id="GO:0015679">
    <property type="term" value="P:plasma membrane copper ion transport"/>
    <property type="evidence" value="ECO:0007669"/>
    <property type="project" value="TreeGrafter"/>
</dbReference>
<keyword evidence="3" id="KW-0732">Signal</keyword>
<keyword evidence="2" id="KW-0813">Transport</keyword>
<dbReference type="PANTHER" id="PTHR30097:SF4">
    <property type="entry name" value="SLR6042 PROTEIN"/>
    <property type="match status" value="1"/>
</dbReference>
<dbReference type="InterPro" id="IPR058792">
    <property type="entry name" value="Beta-barrel_RND_2"/>
</dbReference>
<dbReference type="NCBIfam" id="TIGR01730">
    <property type="entry name" value="RND_mfp"/>
    <property type="match status" value="1"/>
</dbReference>
<dbReference type="InterPro" id="IPR006143">
    <property type="entry name" value="RND_pump_MFP"/>
</dbReference>
<proteinExistence type="inferred from homology"/>
<dbReference type="GO" id="GO:0060003">
    <property type="term" value="P:copper ion export"/>
    <property type="evidence" value="ECO:0007669"/>
    <property type="project" value="TreeGrafter"/>
</dbReference>
<feature type="chain" id="PRO_5037094393" evidence="3">
    <location>
        <begin position="22"/>
        <end position="382"/>
    </location>
</feature>
<dbReference type="GO" id="GO:0016020">
    <property type="term" value="C:membrane"/>
    <property type="evidence" value="ECO:0007669"/>
    <property type="project" value="InterPro"/>
</dbReference>
<feature type="domain" description="CusB-like beta-barrel" evidence="4">
    <location>
        <begin position="231"/>
        <end position="306"/>
    </location>
</feature>
<dbReference type="RefSeq" id="WP_222579574.1">
    <property type="nucleotide sequence ID" value="NZ_JAHVHU010000007.1"/>
</dbReference>
<dbReference type="Gene3D" id="1.10.287.470">
    <property type="entry name" value="Helix hairpin bin"/>
    <property type="match status" value="1"/>
</dbReference>
<keyword evidence="6" id="KW-1185">Reference proteome</keyword>
<dbReference type="Proteomes" id="UP000753961">
    <property type="component" value="Unassembled WGS sequence"/>
</dbReference>
<evidence type="ECO:0000256" key="2">
    <source>
        <dbReference type="ARBA" id="ARBA00022448"/>
    </source>
</evidence>
<dbReference type="AlphaFoldDB" id="A0A953HTB4"/>
<evidence type="ECO:0000256" key="3">
    <source>
        <dbReference type="SAM" id="SignalP"/>
    </source>
</evidence>
<evidence type="ECO:0000313" key="6">
    <source>
        <dbReference type="Proteomes" id="UP000753961"/>
    </source>
</evidence>
<organism evidence="5 6">
    <name type="scientific">Membranihabitans marinus</name>
    <dbReference type="NCBI Taxonomy" id="1227546"/>
    <lineage>
        <taxon>Bacteria</taxon>
        <taxon>Pseudomonadati</taxon>
        <taxon>Bacteroidota</taxon>
        <taxon>Saprospiria</taxon>
        <taxon>Saprospirales</taxon>
        <taxon>Saprospiraceae</taxon>
        <taxon>Membranihabitans</taxon>
    </lineage>
</organism>
<gene>
    <name evidence="5" type="ORF">KUV50_07860</name>
</gene>
<dbReference type="GO" id="GO:0022857">
    <property type="term" value="F:transmembrane transporter activity"/>
    <property type="evidence" value="ECO:0007669"/>
    <property type="project" value="InterPro"/>
</dbReference>
<reference evidence="5" key="1">
    <citation type="submission" date="2021-06" db="EMBL/GenBank/DDBJ databases">
        <title>44 bacteria genomes isolated from Dapeng, Shenzhen.</title>
        <authorList>
            <person name="Zheng W."/>
            <person name="Yu S."/>
            <person name="Huang Y."/>
        </authorList>
    </citation>
    <scope>NUCLEOTIDE SEQUENCE</scope>
    <source>
        <strain evidence="5">DP5N28-2</strain>
    </source>
</reference>
<dbReference type="PROSITE" id="PS51257">
    <property type="entry name" value="PROKAR_LIPOPROTEIN"/>
    <property type="match status" value="1"/>
</dbReference>
<evidence type="ECO:0000256" key="1">
    <source>
        <dbReference type="ARBA" id="ARBA00009477"/>
    </source>
</evidence>
<evidence type="ECO:0000313" key="5">
    <source>
        <dbReference type="EMBL" id="MBY5958040.1"/>
    </source>
</evidence>
<evidence type="ECO:0000259" key="4">
    <source>
        <dbReference type="Pfam" id="PF25954"/>
    </source>
</evidence>
<comment type="caution">
    <text evidence="5">The sequence shown here is derived from an EMBL/GenBank/DDBJ whole genome shotgun (WGS) entry which is preliminary data.</text>
</comment>
<dbReference type="Gene3D" id="2.40.420.20">
    <property type="match status" value="1"/>
</dbReference>
<dbReference type="GO" id="GO:0030313">
    <property type="term" value="C:cell envelope"/>
    <property type="evidence" value="ECO:0007669"/>
    <property type="project" value="TreeGrafter"/>
</dbReference>
<dbReference type="InterPro" id="IPR051909">
    <property type="entry name" value="MFP_Cation_Efflux"/>
</dbReference>
<sequence length="382" mass="43134">MNTLKYIIGLWLLLGVASCGSGNDDSAVIHLPDNQTDPVLDISPEQYLAGKLDTGRYALRTFEQLIRTTGVLDVPPEGRAQVSAYFEGYVKSLNLIPGQRVRRGQTLFTLENPAYIEVQQDYLEVKNSLDYLKREYERQGELVKDNFTSEKNYLKAESDYRVSESKYQSLRKRLEMMRIDPDELTDTTIQTTIGIRSPFSGFVTGVNASTGMFLSPGDVAVSLLNTNHIHVELSVYESDLSKVSVGQDIRFKVQSDLATWYDADIYLINRLIDEDKRTVLVHGHLKDESLARDLTPGMYVEAEIVTKQDSMPALPEEAVVKMENQSYVLVWNDHGGDENLSFERREVKVGPLYNGFYPLRNAEDFTPETTFLIGGVFGLITE</sequence>
<feature type="signal peptide" evidence="3">
    <location>
        <begin position="1"/>
        <end position="21"/>
    </location>
</feature>
<dbReference type="Gene3D" id="2.40.50.100">
    <property type="match status" value="1"/>
</dbReference>
<protein>
    <submittedName>
        <fullName evidence="5">Efflux RND transporter periplasmic adaptor subunit</fullName>
    </submittedName>
</protein>